<dbReference type="InterPro" id="IPR027417">
    <property type="entry name" value="P-loop_NTPase"/>
</dbReference>
<sequence>MFYSVKPNGAGYEEEVLLLSLLNDAFKKDNAFAFQQLPINTLNEAYRYESDIMFFHQQLGMFIFEVKSYKIDQIKGILGTEWRCEGSQGLFTVSPQKQAENQMFHIRNILNQRCMLHNLFNTHAFVVLPNISYEEWDARNDLQKEYIKRPLLKDDLLNANILYETIQTFANRLKLKPLDDIKWKDILDYFMISPERKISGTSTQAFFSELHLLNTLPNDYADMLQTKLSQGLKLYVLTQQPFNSEFKKAFYPFIENFQLLIYEQPTSIFSEKNEFILDGDISNDRLKSLEAAFPNFNSGQYAIIHAPRDGNLMVSAGAGTGKTHVMVDRVLFLLLKEQVPLDDITMITFTNDSTNEMKQRLENRLLTLFKLTNKSLFLNFAEDISSMEISTIHSFAKRILQALAHELGYGTELSLRSFKYEKQKIIFEILDDYFLSNTISEFLDTKIRYYDFVTILLDIWEGMEKKGLSMNEIDELDFGKANHPLLHNLILEVFSKCELALEKEKQAQQAITMSDLIRKLKNFTGNDKALRQLAPGKYLFIDEFQDSDDVQIEFIAKLQEILNYKIFVVGDIKQAIYRFRGADYRAFKELTERSKKPFLPYTLHHNYRTAETLLKRMHELFSNWGQSYNQDLTYSEEDCLTSNIPSYTKEWHIKEYSYHEMDTVNRSLLQEHVLQLKGEEKLAILVRTNNQARKMKILCDALSISTIQNLDGQFYLCDAVKHFRTLLVALQYPDQPMYVFEALQTPYFGYKLNDKNFIATQGNKNRLKQFLNEHVGTTFSKYAVLVRDYSPLTIIQMIMNEQNFYSRIEDYYKQQLTVQKQEQEKQLALLVQRYKVNMQHLLTIIEQHFATNATTIPMISNWLDIQMKTNRTENEPTIQSHTAQVVISTVHRSKGLEYHTVFLPITNNPYNAIKPKFFIEDGIALKEGKNRRFGWRIENFSNNYFDLLNVEENNEARKEETRLLYVALTRAKQKVIITLPSKNINNSWSELLKEAGILGGV</sequence>
<dbReference type="InterPro" id="IPR000212">
    <property type="entry name" value="DNA_helicase_UvrD/REP"/>
</dbReference>
<evidence type="ECO:0000256" key="2">
    <source>
        <dbReference type="ARBA" id="ARBA00022801"/>
    </source>
</evidence>
<keyword evidence="1 9" id="KW-0547">Nucleotide-binding</keyword>
<dbReference type="Pfam" id="PF08378">
    <property type="entry name" value="NERD"/>
    <property type="match status" value="1"/>
</dbReference>
<evidence type="ECO:0000256" key="4">
    <source>
        <dbReference type="ARBA" id="ARBA00022840"/>
    </source>
</evidence>
<gene>
    <name evidence="12" type="ORF">QBO96_10585</name>
</gene>
<feature type="domain" description="UvrD-like helicase ATP-binding" evidence="11">
    <location>
        <begin position="295"/>
        <end position="610"/>
    </location>
</feature>
<dbReference type="Pfam" id="PF13361">
    <property type="entry name" value="UvrD_C"/>
    <property type="match status" value="1"/>
</dbReference>
<organism evidence="12 13">
    <name type="scientific">Lysinibacillus capsici</name>
    <dbReference type="NCBI Taxonomy" id="2115968"/>
    <lineage>
        <taxon>Bacteria</taxon>
        <taxon>Bacillati</taxon>
        <taxon>Bacillota</taxon>
        <taxon>Bacilli</taxon>
        <taxon>Bacillales</taxon>
        <taxon>Bacillaceae</taxon>
        <taxon>Lysinibacillus</taxon>
    </lineage>
</organism>
<keyword evidence="5" id="KW-0413">Isomerase</keyword>
<dbReference type="Proteomes" id="UP001244564">
    <property type="component" value="Chromosome"/>
</dbReference>
<protein>
    <recommendedName>
        <fullName evidence="7">DNA 3'-5' helicase</fullName>
        <ecNumber evidence="7">5.6.2.4</ecNumber>
    </recommendedName>
</protein>
<dbReference type="Gene3D" id="1.10.486.10">
    <property type="entry name" value="PCRA, domain 4"/>
    <property type="match status" value="1"/>
</dbReference>
<keyword evidence="13" id="KW-1185">Reference proteome</keyword>
<dbReference type="RefSeq" id="WP_279496010.1">
    <property type="nucleotide sequence ID" value="NZ_CP122283.1"/>
</dbReference>
<proteinExistence type="predicted"/>
<dbReference type="InterPro" id="IPR001633">
    <property type="entry name" value="EAL_dom"/>
</dbReference>
<name>A0ABY8KMG3_9BACI</name>
<dbReference type="InterPro" id="IPR011528">
    <property type="entry name" value="NERD"/>
</dbReference>
<keyword evidence="2 9" id="KW-0378">Hydrolase</keyword>
<dbReference type="PANTHER" id="PTHR11070:SF23">
    <property type="entry name" value="RECBCD ENZYME SUBUNIT RECB"/>
    <property type="match status" value="1"/>
</dbReference>
<dbReference type="Gene3D" id="1.10.3170.10">
    <property type="entry name" value="Recbcd, chain B, domain 2"/>
    <property type="match status" value="1"/>
</dbReference>
<reference evidence="12 13" key="1">
    <citation type="submission" date="2023-04" db="EMBL/GenBank/DDBJ databases">
        <title>Genomic of Lysinibacillus capsici TSBLM.</title>
        <authorList>
            <person name="Hu X.S."/>
            <person name="Yu C.H."/>
        </authorList>
    </citation>
    <scope>NUCLEOTIDE SEQUENCE [LARGE SCALE GENOMIC DNA]</scope>
    <source>
        <strain evidence="12 13">TSBLM</strain>
    </source>
</reference>
<evidence type="ECO:0000256" key="3">
    <source>
        <dbReference type="ARBA" id="ARBA00022806"/>
    </source>
</evidence>
<dbReference type="PROSITE" id="PS50883">
    <property type="entry name" value="EAL"/>
    <property type="match status" value="1"/>
</dbReference>
<evidence type="ECO:0000256" key="6">
    <source>
        <dbReference type="ARBA" id="ARBA00034617"/>
    </source>
</evidence>
<evidence type="ECO:0000259" key="11">
    <source>
        <dbReference type="PROSITE" id="PS51198"/>
    </source>
</evidence>
<evidence type="ECO:0000256" key="1">
    <source>
        <dbReference type="ARBA" id="ARBA00022741"/>
    </source>
</evidence>
<evidence type="ECO:0000259" key="10">
    <source>
        <dbReference type="PROSITE" id="PS50883"/>
    </source>
</evidence>
<evidence type="ECO:0000256" key="8">
    <source>
        <dbReference type="ARBA" id="ARBA00048988"/>
    </source>
</evidence>
<dbReference type="Pfam" id="PF00580">
    <property type="entry name" value="UvrD-helicase"/>
    <property type="match status" value="1"/>
</dbReference>
<accession>A0ABY8KMG3</accession>
<comment type="catalytic activity">
    <reaction evidence="6">
        <text>Couples ATP hydrolysis with the unwinding of duplex DNA by translocating in the 3'-5' direction.</text>
        <dbReference type="EC" id="5.6.2.4"/>
    </reaction>
</comment>
<feature type="binding site" evidence="9">
    <location>
        <begin position="316"/>
        <end position="323"/>
    </location>
    <ligand>
        <name>ATP</name>
        <dbReference type="ChEBI" id="CHEBI:30616"/>
    </ligand>
</feature>
<evidence type="ECO:0000313" key="13">
    <source>
        <dbReference type="Proteomes" id="UP001244564"/>
    </source>
</evidence>
<dbReference type="EC" id="5.6.2.4" evidence="7"/>
<dbReference type="CDD" id="cd17932">
    <property type="entry name" value="DEXQc_UvrD"/>
    <property type="match status" value="1"/>
</dbReference>
<feature type="domain" description="EAL" evidence="10">
    <location>
        <begin position="1"/>
        <end position="109"/>
    </location>
</feature>
<dbReference type="EMBL" id="CP122283">
    <property type="protein sequence ID" value="WGF40658.1"/>
    <property type="molecule type" value="Genomic_DNA"/>
</dbReference>
<evidence type="ECO:0000313" key="12">
    <source>
        <dbReference type="EMBL" id="WGF40658.1"/>
    </source>
</evidence>
<keyword evidence="4 9" id="KW-0067">ATP-binding</keyword>
<dbReference type="Gene3D" id="3.40.50.300">
    <property type="entry name" value="P-loop containing nucleotide triphosphate hydrolases"/>
    <property type="match status" value="3"/>
</dbReference>
<evidence type="ECO:0000256" key="5">
    <source>
        <dbReference type="ARBA" id="ARBA00023235"/>
    </source>
</evidence>
<comment type="catalytic activity">
    <reaction evidence="8">
        <text>ATP + H2O = ADP + phosphate + H(+)</text>
        <dbReference type="Rhea" id="RHEA:13065"/>
        <dbReference type="ChEBI" id="CHEBI:15377"/>
        <dbReference type="ChEBI" id="CHEBI:15378"/>
        <dbReference type="ChEBI" id="CHEBI:30616"/>
        <dbReference type="ChEBI" id="CHEBI:43474"/>
        <dbReference type="ChEBI" id="CHEBI:456216"/>
        <dbReference type="EC" id="5.6.2.4"/>
    </reaction>
</comment>
<dbReference type="InterPro" id="IPR014016">
    <property type="entry name" value="UvrD-like_ATP-bd"/>
</dbReference>
<dbReference type="InterPro" id="IPR014017">
    <property type="entry name" value="DNA_helicase_UvrD-like_C"/>
</dbReference>
<dbReference type="SUPFAM" id="SSF52540">
    <property type="entry name" value="P-loop containing nucleoside triphosphate hydrolases"/>
    <property type="match status" value="1"/>
</dbReference>
<keyword evidence="3 9" id="KW-0347">Helicase</keyword>
<evidence type="ECO:0000256" key="7">
    <source>
        <dbReference type="ARBA" id="ARBA00034808"/>
    </source>
</evidence>
<dbReference type="PANTHER" id="PTHR11070">
    <property type="entry name" value="UVRD / RECB / PCRA DNA HELICASE FAMILY MEMBER"/>
    <property type="match status" value="1"/>
</dbReference>
<dbReference type="PROSITE" id="PS51198">
    <property type="entry name" value="UVRD_HELICASE_ATP_BIND"/>
    <property type="match status" value="1"/>
</dbReference>
<evidence type="ECO:0000256" key="9">
    <source>
        <dbReference type="PROSITE-ProRule" id="PRU00560"/>
    </source>
</evidence>